<sequence>MYKNAPSSNIRFKHKFMASEVSNTELWKEEYYEEGQDSIITVHKIYGRAIKINYWVGNRNNYISIIPLNRRFNV</sequence>
<keyword evidence="2" id="KW-1185">Reference proteome</keyword>
<dbReference type="EMBL" id="CAJVPY010011908">
    <property type="protein sequence ID" value="CAG8730455.1"/>
    <property type="molecule type" value="Genomic_DNA"/>
</dbReference>
<dbReference type="Proteomes" id="UP000789405">
    <property type="component" value="Unassembled WGS sequence"/>
</dbReference>
<reference evidence="1" key="1">
    <citation type="submission" date="2021-06" db="EMBL/GenBank/DDBJ databases">
        <authorList>
            <person name="Kallberg Y."/>
            <person name="Tangrot J."/>
            <person name="Rosling A."/>
        </authorList>
    </citation>
    <scope>NUCLEOTIDE SEQUENCE</scope>
    <source>
        <strain evidence="1">MA453B</strain>
    </source>
</reference>
<gene>
    <name evidence="1" type="ORF">DERYTH_LOCUS15067</name>
</gene>
<evidence type="ECO:0000313" key="2">
    <source>
        <dbReference type="Proteomes" id="UP000789405"/>
    </source>
</evidence>
<comment type="caution">
    <text evidence="1">The sequence shown here is derived from an EMBL/GenBank/DDBJ whole genome shotgun (WGS) entry which is preliminary data.</text>
</comment>
<proteinExistence type="predicted"/>
<accession>A0A9N9IDK7</accession>
<name>A0A9N9IDK7_9GLOM</name>
<dbReference type="OrthoDB" id="10409611at2759"/>
<organism evidence="1 2">
    <name type="scientific">Dentiscutata erythropus</name>
    <dbReference type="NCBI Taxonomy" id="1348616"/>
    <lineage>
        <taxon>Eukaryota</taxon>
        <taxon>Fungi</taxon>
        <taxon>Fungi incertae sedis</taxon>
        <taxon>Mucoromycota</taxon>
        <taxon>Glomeromycotina</taxon>
        <taxon>Glomeromycetes</taxon>
        <taxon>Diversisporales</taxon>
        <taxon>Gigasporaceae</taxon>
        <taxon>Dentiscutata</taxon>
    </lineage>
</organism>
<protein>
    <submittedName>
        <fullName evidence="1">16966_t:CDS:1</fullName>
    </submittedName>
</protein>
<evidence type="ECO:0000313" key="1">
    <source>
        <dbReference type="EMBL" id="CAG8730455.1"/>
    </source>
</evidence>
<dbReference type="AlphaFoldDB" id="A0A9N9IDK7"/>